<keyword evidence="3" id="KW-1185">Reference proteome</keyword>
<evidence type="ECO:0000259" key="1">
    <source>
        <dbReference type="Pfam" id="PF21828"/>
    </source>
</evidence>
<reference evidence="2 3" key="1">
    <citation type="journal article" date="2020" name="ISME J.">
        <title>Comparative genomics reveals insights into cyanobacterial evolution and habitat adaptation.</title>
        <authorList>
            <person name="Chen M.Y."/>
            <person name="Teng W.K."/>
            <person name="Zhao L."/>
            <person name="Hu C.X."/>
            <person name="Zhou Y.K."/>
            <person name="Han B.P."/>
            <person name="Song L.R."/>
            <person name="Shu W.S."/>
        </authorList>
    </citation>
    <scope>NUCLEOTIDE SEQUENCE [LARGE SCALE GENOMIC DNA]</scope>
    <source>
        <strain evidence="2 3">FACHB-3921</strain>
    </source>
</reference>
<sequence length="64" mass="7356">MKPTNEQTQGLYRLCYRLTNVIYPGWQCKSIELVRVDERTGNLYVLAAGEDMDFEIKPTGGFEP</sequence>
<dbReference type="EMBL" id="JACJQL010000002">
    <property type="protein sequence ID" value="MBD2250242.1"/>
    <property type="molecule type" value="Genomic_DNA"/>
</dbReference>
<dbReference type="Proteomes" id="UP000621307">
    <property type="component" value="Unassembled WGS sequence"/>
</dbReference>
<dbReference type="Pfam" id="PF21828">
    <property type="entry name" value="DUF6888"/>
    <property type="match status" value="1"/>
</dbReference>
<accession>A0ABR8B806</accession>
<gene>
    <name evidence="2" type="ORF">H6G14_02830</name>
</gene>
<feature type="domain" description="DUF6888" evidence="1">
    <location>
        <begin position="2"/>
        <end position="61"/>
    </location>
</feature>
<evidence type="ECO:0000313" key="2">
    <source>
        <dbReference type="EMBL" id="MBD2250242.1"/>
    </source>
</evidence>
<dbReference type="RefSeq" id="WP_015136493.1">
    <property type="nucleotide sequence ID" value="NZ_JACJQL010000002.1"/>
</dbReference>
<comment type="caution">
    <text evidence="2">The sequence shown here is derived from an EMBL/GenBank/DDBJ whole genome shotgun (WGS) entry which is preliminary data.</text>
</comment>
<dbReference type="InterPro" id="IPR054181">
    <property type="entry name" value="DUF6888"/>
</dbReference>
<name>A0ABR8B806_9NOSO</name>
<organism evidence="2 3">
    <name type="scientific">Nostoc parmelioides FACHB-3921</name>
    <dbReference type="NCBI Taxonomy" id="2692909"/>
    <lineage>
        <taxon>Bacteria</taxon>
        <taxon>Bacillati</taxon>
        <taxon>Cyanobacteriota</taxon>
        <taxon>Cyanophyceae</taxon>
        <taxon>Nostocales</taxon>
        <taxon>Nostocaceae</taxon>
        <taxon>Nostoc</taxon>
    </lineage>
</organism>
<protein>
    <recommendedName>
        <fullName evidence="1">DUF6888 domain-containing protein</fullName>
    </recommendedName>
</protein>
<evidence type="ECO:0000313" key="3">
    <source>
        <dbReference type="Proteomes" id="UP000621307"/>
    </source>
</evidence>
<proteinExistence type="predicted"/>